<dbReference type="OrthoDB" id="128308at2759"/>
<dbReference type="GO" id="GO:0005634">
    <property type="term" value="C:nucleus"/>
    <property type="evidence" value="ECO:0007669"/>
    <property type="project" value="UniProtKB-SubCell"/>
</dbReference>
<dbReference type="Pfam" id="PF14474">
    <property type="entry name" value="RTC4"/>
    <property type="match status" value="1"/>
</dbReference>
<feature type="domain" description="Restriction of telomere capping protein 4 C-terminal" evidence="9">
    <location>
        <begin position="157"/>
        <end position="282"/>
    </location>
</feature>
<evidence type="ECO:0000259" key="9">
    <source>
        <dbReference type="SMART" id="SM01312"/>
    </source>
</evidence>
<comment type="subcellular location">
    <subcellularLocation>
        <location evidence="3">Cytoplasm</location>
    </subcellularLocation>
    <subcellularLocation>
        <location evidence="2">Nucleus</location>
    </subcellularLocation>
</comment>
<dbReference type="SMART" id="SM01312">
    <property type="entry name" value="RTC4"/>
    <property type="match status" value="1"/>
</dbReference>
<dbReference type="GO" id="GO:0005737">
    <property type="term" value="C:cytoplasm"/>
    <property type="evidence" value="ECO:0007669"/>
    <property type="project" value="UniProtKB-SubCell"/>
</dbReference>
<protein>
    <recommendedName>
        <fullName evidence="5">Restriction of telomere capping protein 4</fullName>
    </recommendedName>
</protein>
<evidence type="ECO:0000256" key="5">
    <source>
        <dbReference type="ARBA" id="ARBA00015162"/>
    </source>
</evidence>
<evidence type="ECO:0000256" key="1">
    <source>
        <dbReference type="ARBA" id="ARBA00002738"/>
    </source>
</evidence>
<evidence type="ECO:0000256" key="7">
    <source>
        <dbReference type="ARBA" id="ARBA00023242"/>
    </source>
</evidence>
<dbReference type="PANTHER" id="PTHR41391:SF1">
    <property type="entry name" value="RESTRICTION OF TELOMERE CAPPING PROTEIN 4"/>
    <property type="match status" value="1"/>
</dbReference>
<comment type="similarity">
    <text evidence="4">Belongs to the RTC4 family.</text>
</comment>
<evidence type="ECO:0000313" key="11">
    <source>
        <dbReference type="Proteomes" id="UP000449547"/>
    </source>
</evidence>
<evidence type="ECO:0000313" key="10">
    <source>
        <dbReference type="EMBL" id="KAA8897978.1"/>
    </source>
</evidence>
<dbReference type="OMA" id="FEWQELE"/>
<dbReference type="GeneID" id="54783482"/>
<dbReference type="InterPro" id="IPR028094">
    <property type="entry name" value="RTC4_C"/>
</dbReference>
<organism evidence="10 11">
    <name type="scientific">Diutina rugosa</name>
    <name type="common">Yeast</name>
    <name type="synonym">Candida rugosa</name>
    <dbReference type="NCBI Taxonomy" id="5481"/>
    <lineage>
        <taxon>Eukaryota</taxon>
        <taxon>Fungi</taxon>
        <taxon>Dikarya</taxon>
        <taxon>Ascomycota</taxon>
        <taxon>Saccharomycotina</taxon>
        <taxon>Pichiomycetes</taxon>
        <taxon>Debaryomycetaceae</taxon>
        <taxon>Diutina</taxon>
    </lineage>
</organism>
<comment type="caution">
    <text evidence="10">The sequence shown here is derived from an EMBL/GenBank/DDBJ whole genome shotgun (WGS) entry which is preliminary data.</text>
</comment>
<proteinExistence type="inferred from homology"/>
<keyword evidence="11" id="KW-1185">Reference proteome</keyword>
<dbReference type="PANTHER" id="PTHR41391">
    <property type="entry name" value="RESTRICTION OF TELOMERE CAPPING PROTEIN 4"/>
    <property type="match status" value="1"/>
</dbReference>
<dbReference type="EMBL" id="SWFT01000149">
    <property type="protein sequence ID" value="KAA8897978.1"/>
    <property type="molecule type" value="Genomic_DNA"/>
</dbReference>
<feature type="compositionally biased region" description="Basic and acidic residues" evidence="8">
    <location>
        <begin position="1"/>
        <end position="14"/>
    </location>
</feature>
<dbReference type="Proteomes" id="UP000449547">
    <property type="component" value="Unassembled WGS sequence"/>
</dbReference>
<gene>
    <name evidence="10" type="ORF">DIURU_004831</name>
</gene>
<evidence type="ECO:0000256" key="2">
    <source>
        <dbReference type="ARBA" id="ARBA00004123"/>
    </source>
</evidence>
<dbReference type="InterPro" id="IPR039024">
    <property type="entry name" value="RTC4"/>
</dbReference>
<accession>A0A642UFC2</accession>
<feature type="region of interest" description="Disordered" evidence="8">
    <location>
        <begin position="1"/>
        <end position="71"/>
    </location>
</feature>
<feature type="compositionally biased region" description="Low complexity" evidence="8">
    <location>
        <begin position="20"/>
        <end position="36"/>
    </location>
</feature>
<evidence type="ECO:0000256" key="6">
    <source>
        <dbReference type="ARBA" id="ARBA00022490"/>
    </source>
</evidence>
<evidence type="ECO:0000256" key="4">
    <source>
        <dbReference type="ARBA" id="ARBA00009461"/>
    </source>
</evidence>
<reference evidence="10 11" key="1">
    <citation type="submission" date="2019-07" db="EMBL/GenBank/DDBJ databases">
        <title>Genome assembly of two rare yeast pathogens: Diutina rugosa and Trichomonascus ciferrii.</title>
        <authorList>
            <person name="Mixao V."/>
            <person name="Saus E."/>
            <person name="Hansen A."/>
            <person name="Lass-Flor C."/>
            <person name="Gabaldon T."/>
        </authorList>
    </citation>
    <scope>NUCLEOTIDE SEQUENCE [LARGE SCALE GENOMIC DNA]</scope>
    <source>
        <strain evidence="10 11">CBS 613</strain>
    </source>
</reference>
<dbReference type="AlphaFoldDB" id="A0A642UFC2"/>
<keyword evidence="6" id="KW-0963">Cytoplasm</keyword>
<evidence type="ECO:0000256" key="8">
    <source>
        <dbReference type="SAM" id="MobiDB-lite"/>
    </source>
</evidence>
<feature type="compositionally biased region" description="Polar residues" evidence="8">
    <location>
        <begin position="37"/>
        <end position="48"/>
    </location>
</feature>
<sequence length="286" mass="32564">MATTESPDKSDKLISRKRGSAASGSISGDASSPSKSTMFNKAISPQKSPTKKRKVYIHQSDTNKKTPTLSHLSSDVGVDLASDFGSDDDFDMRLPILPPRKKIEPIKSSPVKIPHIVDELPKLKVETSWRGHKIPEPLTRDQLDDAIDRHMKSVERVLDPKVQSPRYYDQIKRFQKTSTRETVRDNEEQWRFEWKQFYGGYIGPERQFYIGDKIMTKYSDQIRKTGRGDAVVQYLCEDNYVNYVLALELILELVAEQFGISIDEAMDAIAETRNYGTEISDKVKIA</sequence>
<name>A0A642UFC2_DIURU</name>
<comment type="function">
    <text evidence="1">May be involved in a process influencing telomere capping.</text>
</comment>
<dbReference type="VEuPathDB" id="FungiDB:DIURU_004831"/>
<keyword evidence="7" id="KW-0539">Nucleus</keyword>
<dbReference type="RefSeq" id="XP_034010235.1">
    <property type="nucleotide sequence ID" value="XM_034157748.1"/>
</dbReference>
<evidence type="ECO:0000256" key="3">
    <source>
        <dbReference type="ARBA" id="ARBA00004496"/>
    </source>
</evidence>